<dbReference type="PANTHER" id="PTHR43394">
    <property type="entry name" value="ATP-DEPENDENT PERMEASE MDL1, MITOCHONDRIAL"/>
    <property type="match status" value="1"/>
</dbReference>
<keyword evidence="4 11" id="KW-0812">Transmembrane</keyword>
<dbReference type="Pfam" id="PF00664">
    <property type="entry name" value="ABC_membrane"/>
    <property type="match status" value="1"/>
</dbReference>
<dbReference type="InterPro" id="IPR003593">
    <property type="entry name" value="AAA+_ATPase"/>
</dbReference>
<feature type="domain" description="ABC transporter" evidence="12">
    <location>
        <begin position="212"/>
        <end position="457"/>
    </location>
</feature>
<evidence type="ECO:0000256" key="9">
    <source>
        <dbReference type="ARBA" id="ARBA00023136"/>
    </source>
</evidence>
<name>A0A397YZQ3_BRACM</name>
<feature type="region of interest" description="Disordered" evidence="10">
    <location>
        <begin position="466"/>
        <end position="503"/>
    </location>
</feature>
<evidence type="ECO:0000256" key="10">
    <source>
        <dbReference type="SAM" id="MobiDB-lite"/>
    </source>
</evidence>
<feature type="transmembrane region" description="Helical" evidence="11">
    <location>
        <begin position="121"/>
        <end position="141"/>
    </location>
</feature>
<proteinExistence type="inferred from homology"/>
<feature type="domain" description="ABC transporter" evidence="12">
    <location>
        <begin position="843"/>
        <end position="1079"/>
    </location>
</feature>
<dbReference type="GO" id="GO:0140359">
    <property type="term" value="F:ABC-type transporter activity"/>
    <property type="evidence" value="ECO:0007669"/>
    <property type="project" value="InterPro"/>
</dbReference>
<evidence type="ECO:0000313" key="15">
    <source>
        <dbReference type="Proteomes" id="UP000264353"/>
    </source>
</evidence>
<dbReference type="SUPFAM" id="SSF90123">
    <property type="entry name" value="ABC transporter transmembrane region"/>
    <property type="match status" value="2"/>
</dbReference>
<dbReference type="GO" id="GO:0005886">
    <property type="term" value="C:plasma membrane"/>
    <property type="evidence" value="ECO:0007669"/>
    <property type="project" value="UniProtKB-ARBA"/>
</dbReference>
<dbReference type="GO" id="GO:0016887">
    <property type="term" value="F:ATP hydrolysis activity"/>
    <property type="evidence" value="ECO:0007669"/>
    <property type="project" value="InterPro"/>
</dbReference>
<comment type="similarity">
    <text evidence="2">Belongs to the ABC transporter superfamily. ABCB family. Multidrug resistance exporter (TC 3.A.1.201) subfamily.</text>
</comment>
<dbReference type="SMART" id="SM00382">
    <property type="entry name" value="AAA"/>
    <property type="match status" value="2"/>
</dbReference>
<dbReference type="InterPro" id="IPR039421">
    <property type="entry name" value="Type_1_exporter"/>
</dbReference>
<dbReference type="InterPro" id="IPR027417">
    <property type="entry name" value="P-loop_NTPase"/>
</dbReference>
<organism evidence="14 15">
    <name type="scientific">Brassica campestris</name>
    <name type="common">Field mustard</name>
    <dbReference type="NCBI Taxonomy" id="3711"/>
    <lineage>
        <taxon>Eukaryota</taxon>
        <taxon>Viridiplantae</taxon>
        <taxon>Streptophyta</taxon>
        <taxon>Embryophyta</taxon>
        <taxon>Tracheophyta</taxon>
        <taxon>Spermatophyta</taxon>
        <taxon>Magnoliopsida</taxon>
        <taxon>eudicotyledons</taxon>
        <taxon>Gunneridae</taxon>
        <taxon>Pentapetalae</taxon>
        <taxon>rosids</taxon>
        <taxon>malvids</taxon>
        <taxon>Brassicales</taxon>
        <taxon>Brassicaceae</taxon>
        <taxon>Brassiceae</taxon>
        <taxon>Brassica</taxon>
    </lineage>
</organism>
<dbReference type="CDD" id="cd18578">
    <property type="entry name" value="ABC_6TM_Pgp_ABCB1_D2_like"/>
    <property type="match status" value="1"/>
</dbReference>
<dbReference type="InterPro" id="IPR003439">
    <property type="entry name" value="ABC_transporter-like_ATP-bd"/>
</dbReference>
<dbReference type="PROSITE" id="PS50893">
    <property type="entry name" value="ABC_TRANSPORTER_2"/>
    <property type="match status" value="2"/>
</dbReference>
<feature type="transmembrane region" description="Helical" evidence="11">
    <location>
        <begin position="783"/>
        <end position="805"/>
    </location>
</feature>
<feature type="compositionally biased region" description="Polar residues" evidence="10">
    <location>
        <begin position="466"/>
        <end position="476"/>
    </location>
</feature>
<protein>
    <submittedName>
        <fullName evidence="14">Uncharacterized protein</fullName>
    </submittedName>
</protein>
<evidence type="ECO:0000256" key="2">
    <source>
        <dbReference type="ARBA" id="ARBA00007577"/>
    </source>
</evidence>
<feature type="transmembrane region" description="Helical" evidence="11">
    <location>
        <begin position="565"/>
        <end position="582"/>
    </location>
</feature>
<feature type="transmembrane region" description="Helical" evidence="11">
    <location>
        <begin position="750"/>
        <end position="771"/>
    </location>
</feature>
<sequence length="1086" mass="119031">MGYSDKSYNQLEVEIREATDGKKWVIAGLPPRSPLKPINSSSDVIFTETEDQDQCPTTPTAVSVRIPRVPPCPAAPKKRKPSSKCSYVATVRECKNISPSYGEALENTYTYGRKAGLAKGLGLGSMHCVLFLSWALLVWFASIIVHKGIANGGESFTTMLNVVIAGLSLGQAAPDISTFVRARAAAYPIFQMIERNKEVKTGRKLGKVDGEICFRDVTFTYPSRPDVVIFDKLNLVIPAGKVVALVGGSGSGKSTVISLIERFYKPTDGAVFLDGNDIRYLDLKSIFIHRNPLWLRGHIGLVNQEPALFATTIRENIMYGKDDATDEEITRAVTLSEAVSFINKLPDGFETQVGERGVQLSGGQKQRITISRAILKNPSILLLDEATSALDAESEKTVQKALDKVMVGRTTVVVAHRLSTVRNADIIAVVHGGNIIESGSHDELISNPDGAYSSLLRIQEAANPNVNHTPSLSVSTEPLPERPITKTDLCSMDQSGNQPDTTRQGKVTLGRLYSMIRPDWKYGLFGLFGSLVAGSQMPLFALGISQALVSYYMDWETTQKEVKRISILFCCASVITVISHAIEHTTFGIMGERLTLRVRQMMFSAILRNEIGWFDKVDNTSSMLASQLESDSTLLRTIVVDRSTILLENFGLVVTSFIISFILNWRLTLVVLATYPLIISGHISEKLFMQGYGVNLNKAYLKANMLAGEAISNIRTVAAFCAEDKVLELYSNELLEPSECSFRRGQTAGILYGVSQFFIFSSYGLALWYGSVLMGQGLSSFESVMKTFMVLIVTALVMGEVLALAPDILKGNQMVASVFELLDRRSQVVGDKGEELSNVEGTIELKGVHFSYPSRPDVTIFRDFDLTVPYGKSMALVGQSGSGKSSVLSLILRFYDPTAGTIMIDGQDIKKLKLKSLRRHVGLVQQEPALFATTIYENILYGKEGALESEVMEAAKLANAHDFICSLPGGYSTQVGERGIQMSGGQRQRIAIARAVLKNPAILLLDEATSALDVESERVVQQALDRLMSNRTTVVVAHRLSTIKNSDMISVIQEGKIIEQGSHNSLIENENGPYSRLINLQQQQLS</sequence>
<feature type="compositionally biased region" description="Polar residues" evidence="10">
    <location>
        <begin position="492"/>
        <end position="503"/>
    </location>
</feature>
<accession>A0A397YZQ3</accession>
<feature type="domain" description="ABC transmembrane type-1" evidence="13">
    <location>
        <begin position="524"/>
        <end position="810"/>
    </location>
</feature>
<keyword evidence="8 11" id="KW-1133">Transmembrane helix</keyword>
<dbReference type="Gene3D" id="3.40.50.300">
    <property type="entry name" value="P-loop containing nucleotide triphosphate hydrolases"/>
    <property type="match status" value="2"/>
</dbReference>
<feature type="domain" description="ABC transmembrane type-1" evidence="13">
    <location>
        <begin position="101"/>
        <end position="181"/>
    </location>
</feature>
<keyword evidence="6" id="KW-0547">Nucleotide-binding</keyword>
<evidence type="ECO:0000256" key="4">
    <source>
        <dbReference type="ARBA" id="ARBA00022692"/>
    </source>
</evidence>
<dbReference type="GO" id="GO:0005524">
    <property type="term" value="F:ATP binding"/>
    <property type="evidence" value="ECO:0007669"/>
    <property type="project" value="UniProtKB-KW"/>
</dbReference>
<dbReference type="CDD" id="cd03249">
    <property type="entry name" value="ABC_MTABC3_MDL1_MDL2"/>
    <property type="match status" value="2"/>
</dbReference>
<evidence type="ECO:0000256" key="8">
    <source>
        <dbReference type="ARBA" id="ARBA00022989"/>
    </source>
</evidence>
<keyword evidence="9 11" id="KW-0472">Membrane</keyword>
<feature type="transmembrane region" description="Helical" evidence="11">
    <location>
        <begin position="650"/>
        <end position="679"/>
    </location>
</feature>
<evidence type="ECO:0000256" key="6">
    <source>
        <dbReference type="ARBA" id="ARBA00022741"/>
    </source>
</evidence>
<dbReference type="PROSITE" id="PS00211">
    <property type="entry name" value="ABC_TRANSPORTER_1"/>
    <property type="match status" value="2"/>
</dbReference>
<dbReference type="InterPro" id="IPR011527">
    <property type="entry name" value="ABC1_TM_dom"/>
</dbReference>
<comment type="subcellular location">
    <subcellularLocation>
        <location evidence="1">Membrane</location>
        <topology evidence="1">Multi-pass membrane protein</topology>
    </subcellularLocation>
</comment>
<evidence type="ECO:0000256" key="1">
    <source>
        <dbReference type="ARBA" id="ARBA00004141"/>
    </source>
</evidence>
<dbReference type="EMBL" id="CM010633">
    <property type="protein sequence ID" value="RID57334.1"/>
    <property type="molecule type" value="Genomic_DNA"/>
</dbReference>
<dbReference type="SUPFAM" id="SSF52540">
    <property type="entry name" value="P-loop containing nucleoside triphosphate hydrolases"/>
    <property type="match status" value="2"/>
</dbReference>
<dbReference type="Proteomes" id="UP000264353">
    <property type="component" value="Chromosome A6"/>
</dbReference>
<dbReference type="InterPro" id="IPR036640">
    <property type="entry name" value="ABC1_TM_sf"/>
</dbReference>
<evidence type="ECO:0000256" key="3">
    <source>
        <dbReference type="ARBA" id="ARBA00022448"/>
    </source>
</evidence>
<evidence type="ECO:0000256" key="7">
    <source>
        <dbReference type="ARBA" id="ARBA00022840"/>
    </source>
</evidence>
<dbReference type="AlphaFoldDB" id="A0A397YZQ3"/>
<dbReference type="Gene3D" id="1.20.1560.10">
    <property type="entry name" value="ABC transporter type 1, transmembrane domain"/>
    <property type="match status" value="1"/>
</dbReference>
<reference evidence="14 15" key="1">
    <citation type="submission" date="2018-06" db="EMBL/GenBank/DDBJ databases">
        <title>WGS assembly of Brassica rapa FPsc.</title>
        <authorList>
            <person name="Bowman J."/>
            <person name="Kohchi T."/>
            <person name="Yamato K."/>
            <person name="Jenkins J."/>
            <person name="Shu S."/>
            <person name="Ishizaki K."/>
            <person name="Yamaoka S."/>
            <person name="Nishihama R."/>
            <person name="Nakamura Y."/>
            <person name="Berger F."/>
            <person name="Adam C."/>
            <person name="Aki S."/>
            <person name="Althoff F."/>
            <person name="Araki T."/>
            <person name="Arteaga-Vazquez M."/>
            <person name="Balasubrmanian S."/>
            <person name="Bauer D."/>
            <person name="Boehm C."/>
            <person name="Briginshaw L."/>
            <person name="Caballero-Perez J."/>
            <person name="Catarino B."/>
            <person name="Chen F."/>
            <person name="Chiyoda S."/>
            <person name="Chovatia M."/>
            <person name="Davies K."/>
            <person name="Delmans M."/>
            <person name="Demura T."/>
            <person name="Dierschke T."/>
            <person name="Dolan L."/>
            <person name="Dorantes-Acosta A."/>
            <person name="Eklund D."/>
            <person name="Florent S."/>
            <person name="Flores-Sandoval E."/>
            <person name="Fujiyama A."/>
            <person name="Fukuzawa H."/>
            <person name="Galik B."/>
            <person name="Grimanelli D."/>
            <person name="Grimwood J."/>
            <person name="Grossniklaus U."/>
            <person name="Hamada T."/>
            <person name="Haseloff J."/>
            <person name="Hetherington A."/>
            <person name="Higo A."/>
            <person name="Hirakawa Y."/>
            <person name="Hundley H."/>
            <person name="Ikeda Y."/>
            <person name="Inoue K."/>
            <person name="Inoue S."/>
            <person name="Ishida S."/>
            <person name="Jia Q."/>
            <person name="Kakita M."/>
            <person name="Kanazawa T."/>
            <person name="Kawai Y."/>
            <person name="Kawashima T."/>
            <person name="Kennedy M."/>
            <person name="Kinose K."/>
            <person name="Kinoshita T."/>
            <person name="Kohara Y."/>
            <person name="Koide E."/>
            <person name="Komatsu K."/>
            <person name="Kopischke S."/>
            <person name="Kubo M."/>
            <person name="Kyozuka J."/>
            <person name="Lagercrantz U."/>
            <person name="Lin S."/>
            <person name="Lindquist E."/>
            <person name="Lipzen A."/>
            <person name="Lu C."/>
            <person name="Luna E."/>
            <person name="Martienssen R."/>
            <person name="Minamino N."/>
            <person name="Mizutani M."/>
            <person name="Mizutani M."/>
            <person name="Mochizuki N."/>
            <person name="Monte I."/>
            <person name="Mosher R."/>
            <person name="Nagasaki H."/>
            <person name="Nakagami H."/>
            <person name="Naramoto S."/>
            <person name="Nishitani K."/>
            <person name="Ohtani M."/>
            <person name="Okamoto T."/>
            <person name="Okumura M."/>
            <person name="Phillips J."/>
            <person name="Pollak B."/>
            <person name="Reinders A."/>
            <person name="Roevekamp M."/>
            <person name="Sano R."/>
            <person name="Sawa S."/>
            <person name="Schmid M."/>
            <person name="Shirakawa M."/>
            <person name="Solano R."/>
            <person name="Spunde A."/>
            <person name="Suetsugu N."/>
            <person name="Sugano S."/>
            <person name="Sugiyama A."/>
            <person name="Sun R."/>
            <person name="Suzuki Y."/>
            <person name="Takenaka M."/>
            <person name="Takezawa D."/>
            <person name="Tomogane H."/>
            <person name="Tsuzuki M."/>
            <person name="Ueda T."/>
            <person name="Umeda M."/>
            <person name="Ward J."/>
            <person name="Watanabe Y."/>
            <person name="Yazaki K."/>
            <person name="Yokoyama R."/>
            <person name="Yoshitake Y."/>
            <person name="Yotsui I."/>
            <person name="Zachgo S."/>
            <person name="Schmutz J."/>
        </authorList>
    </citation>
    <scope>NUCLEOTIDE SEQUENCE [LARGE SCALE GENOMIC DNA]</scope>
    <source>
        <strain evidence="15">cv. B-3</strain>
    </source>
</reference>
<dbReference type="PROSITE" id="PS50929">
    <property type="entry name" value="ABC_TM1F"/>
    <property type="match status" value="2"/>
</dbReference>
<evidence type="ECO:0000313" key="14">
    <source>
        <dbReference type="EMBL" id="RID57334.1"/>
    </source>
</evidence>
<keyword evidence="7" id="KW-0067">ATP-binding</keyword>
<evidence type="ECO:0000256" key="5">
    <source>
        <dbReference type="ARBA" id="ARBA00022737"/>
    </source>
</evidence>
<feature type="transmembrane region" description="Helical" evidence="11">
    <location>
        <begin position="522"/>
        <end position="544"/>
    </location>
</feature>
<dbReference type="PANTHER" id="PTHR43394:SF11">
    <property type="entry name" value="ATP-BINDING CASSETTE TRANSPORTER"/>
    <property type="match status" value="1"/>
</dbReference>
<dbReference type="InterPro" id="IPR017871">
    <property type="entry name" value="ABC_transporter-like_CS"/>
</dbReference>
<gene>
    <name evidence="14" type="ORF">BRARA_F00715</name>
</gene>
<evidence type="ECO:0000256" key="11">
    <source>
        <dbReference type="SAM" id="Phobius"/>
    </source>
</evidence>
<evidence type="ECO:0000259" key="12">
    <source>
        <dbReference type="PROSITE" id="PS50893"/>
    </source>
</evidence>
<keyword evidence="5" id="KW-0677">Repeat</keyword>
<dbReference type="FunFam" id="1.20.1560.10:FF:000009">
    <property type="entry name" value="ABC transporter B family member 1"/>
    <property type="match status" value="1"/>
</dbReference>
<evidence type="ECO:0000259" key="13">
    <source>
        <dbReference type="PROSITE" id="PS50929"/>
    </source>
</evidence>
<keyword evidence="3" id="KW-0813">Transport</keyword>
<dbReference type="GO" id="GO:0010329">
    <property type="term" value="F:auxin efflux transmembrane transporter activity"/>
    <property type="evidence" value="ECO:0007669"/>
    <property type="project" value="UniProtKB-ARBA"/>
</dbReference>
<dbReference type="FunFam" id="3.40.50.300:FF:000205">
    <property type="entry name" value="ABC transporter B family member 4"/>
    <property type="match status" value="2"/>
</dbReference>
<dbReference type="Pfam" id="PF00005">
    <property type="entry name" value="ABC_tran"/>
    <property type="match status" value="2"/>
</dbReference>